<sequence length="58" mass="6382">MAGSMSVKAKRNREVSEASGGILLYRELWFSTAGRSLDSIQACSVILCMVTEDEIQKD</sequence>
<proteinExistence type="predicted"/>
<dbReference type="HOGENOM" id="CLU_2979716_0_0_1"/>
<organism evidence="1 2">
    <name type="scientific">Paxillus involutus ATCC 200175</name>
    <dbReference type="NCBI Taxonomy" id="664439"/>
    <lineage>
        <taxon>Eukaryota</taxon>
        <taxon>Fungi</taxon>
        <taxon>Dikarya</taxon>
        <taxon>Basidiomycota</taxon>
        <taxon>Agaricomycotina</taxon>
        <taxon>Agaricomycetes</taxon>
        <taxon>Agaricomycetidae</taxon>
        <taxon>Boletales</taxon>
        <taxon>Paxilineae</taxon>
        <taxon>Paxillaceae</taxon>
        <taxon>Paxillus</taxon>
    </lineage>
</organism>
<protein>
    <submittedName>
        <fullName evidence="1">Uncharacterized protein</fullName>
    </submittedName>
</protein>
<evidence type="ECO:0000313" key="2">
    <source>
        <dbReference type="Proteomes" id="UP000053647"/>
    </source>
</evidence>
<evidence type="ECO:0000313" key="1">
    <source>
        <dbReference type="EMBL" id="KIJ10577.1"/>
    </source>
</evidence>
<accession>A0A0C9TRY5</accession>
<gene>
    <name evidence="1" type="ORF">PAXINDRAFT_16415</name>
</gene>
<reference evidence="1 2" key="1">
    <citation type="submission" date="2014-06" db="EMBL/GenBank/DDBJ databases">
        <authorList>
            <consortium name="DOE Joint Genome Institute"/>
            <person name="Kuo A."/>
            <person name="Kohler A."/>
            <person name="Nagy L.G."/>
            <person name="Floudas D."/>
            <person name="Copeland A."/>
            <person name="Barry K.W."/>
            <person name="Cichocki N."/>
            <person name="Veneault-Fourrey C."/>
            <person name="LaButti K."/>
            <person name="Lindquist E.A."/>
            <person name="Lipzen A."/>
            <person name="Lundell T."/>
            <person name="Morin E."/>
            <person name="Murat C."/>
            <person name="Sun H."/>
            <person name="Tunlid A."/>
            <person name="Henrissat B."/>
            <person name="Grigoriev I.V."/>
            <person name="Hibbett D.S."/>
            <person name="Martin F."/>
            <person name="Nordberg H.P."/>
            <person name="Cantor M.N."/>
            <person name="Hua S.X."/>
        </authorList>
    </citation>
    <scope>NUCLEOTIDE SEQUENCE [LARGE SCALE GENOMIC DNA]</scope>
    <source>
        <strain evidence="1 2">ATCC 200175</strain>
    </source>
</reference>
<dbReference type="AlphaFoldDB" id="A0A0C9TRY5"/>
<keyword evidence="2" id="KW-1185">Reference proteome</keyword>
<dbReference type="EMBL" id="KN819402">
    <property type="protein sequence ID" value="KIJ10577.1"/>
    <property type="molecule type" value="Genomic_DNA"/>
</dbReference>
<dbReference type="Proteomes" id="UP000053647">
    <property type="component" value="Unassembled WGS sequence"/>
</dbReference>
<reference evidence="2" key="2">
    <citation type="submission" date="2015-01" db="EMBL/GenBank/DDBJ databases">
        <title>Evolutionary Origins and Diversification of the Mycorrhizal Mutualists.</title>
        <authorList>
            <consortium name="DOE Joint Genome Institute"/>
            <consortium name="Mycorrhizal Genomics Consortium"/>
            <person name="Kohler A."/>
            <person name="Kuo A."/>
            <person name="Nagy L.G."/>
            <person name="Floudas D."/>
            <person name="Copeland A."/>
            <person name="Barry K.W."/>
            <person name="Cichocki N."/>
            <person name="Veneault-Fourrey C."/>
            <person name="LaButti K."/>
            <person name="Lindquist E.A."/>
            <person name="Lipzen A."/>
            <person name="Lundell T."/>
            <person name="Morin E."/>
            <person name="Murat C."/>
            <person name="Riley R."/>
            <person name="Ohm R."/>
            <person name="Sun H."/>
            <person name="Tunlid A."/>
            <person name="Henrissat B."/>
            <person name="Grigoriev I.V."/>
            <person name="Hibbett D.S."/>
            <person name="Martin F."/>
        </authorList>
    </citation>
    <scope>NUCLEOTIDE SEQUENCE [LARGE SCALE GENOMIC DNA]</scope>
    <source>
        <strain evidence="2">ATCC 200175</strain>
    </source>
</reference>
<name>A0A0C9TRY5_PAXIN</name>